<dbReference type="SUPFAM" id="SSF51126">
    <property type="entry name" value="Pectin lyase-like"/>
    <property type="match status" value="1"/>
</dbReference>
<name>A0ABW7MM53_9FLAO</name>
<protein>
    <submittedName>
        <fullName evidence="6">T9SS type A sorting domain-containing protein</fullName>
    </submittedName>
</protein>
<evidence type="ECO:0000256" key="1">
    <source>
        <dbReference type="ARBA" id="ARBA00022729"/>
    </source>
</evidence>
<dbReference type="RefSeq" id="WP_395437176.1">
    <property type="nucleotide sequence ID" value="NZ_JBAWKC010000001.1"/>
</dbReference>
<keyword evidence="3" id="KW-0624">Polysaccharide degradation</keyword>
<feature type="chain" id="PRO_5046048652" evidence="4">
    <location>
        <begin position="20"/>
        <end position="830"/>
    </location>
</feature>
<proteinExistence type="inferred from homology"/>
<dbReference type="InterPro" id="IPR002022">
    <property type="entry name" value="Pec_lyase"/>
</dbReference>
<keyword evidence="2 3" id="KW-0456">Lyase</keyword>
<evidence type="ECO:0000313" key="6">
    <source>
        <dbReference type="EMBL" id="MFH6767896.1"/>
    </source>
</evidence>
<feature type="domain" description="Pectate lyase" evidence="5">
    <location>
        <begin position="197"/>
        <end position="382"/>
    </location>
</feature>
<evidence type="ECO:0000256" key="3">
    <source>
        <dbReference type="RuleBase" id="RU361173"/>
    </source>
</evidence>
<dbReference type="Pfam" id="PF00544">
    <property type="entry name" value="Pectate_lyase_4"/>
    <property type="match status" value="1"/>
</dbReference>
<dbReference type="InterPro" id="IPR026444">
    <property type="entry name" value="Secre_tail"/>
</dbReference>
<evidence type="ECO:0000259" key="5">
    <source>
        <dbReference type="SMART" id="SM00656"/>
    </source>
</evidence>
<keyword evidence="1 4" id="KW-0732">Signal</keyword>
<dbReference type="PANTHER" id="PTHR31683:SF18">
    <property type="entry name" value="PECTATE LYASE 21-RELATED"/>
    <property type="match status" value="1"/>
</dbReference>
<dbReference type="InterPro" id="IPR012334">
    <property type="entry name" value="Pectin_lyas_fold"/>
</dbReference>
<keyword evidence="3" id="KW-0964">Secreted</keyword>
<gene>
    <name evidence="6" type="ORF">V8G56_04030</name>
</gene>
<evidence type="ECO:0000256" key="2">
    <source>
        <dbReference type="ARBA" id="ARBA00023239"/>
    </source>
</evidence>
<dbReference type="EMBL" id="JBAWKC010000001">
    <property type="protein sequence ID" value="MFH6767896.1"/>
    <property type="molecule type" value="Genomic_DNA"/>
</dbReference>
<evidence type="ECO:0000313" key="7">
    <source>
        <dbReference type="Proteomes" id="UP001610104"/>
    </source>
</evidence>
<sequence length="830" mass="90209">MKKLFFSLIILIVSLSTNAQTVTINKSGGALESAYVEWQPVSGAESYNIYYSGNGITNQKIDNPLIRSYGTYFRADILGISAGTYTIDVKPVISGVEGAATNTGNVEVLAHDRTGFAFANGRVPGAYNADGTPKNNAVILYITENTKNTITMNVTGANANPCVGLQTILDGFKKGNDTRPLIVRLIGQITDFSYMLNGDIVIENKNNASSYITFEGVGNDAVAYGWGIRIKNASNVEIRNIGTMLTDSDEGDNIGLQQNNDYIWVHNVDFFYGEAGGAGDQTKGDGALDCKKSTYVTFSYNHFWDSGKCNLLGLSEGTTTGLYITYHHNWYDHSDSRHPRVRYYSAHIYNNYFDGNSKYGSGSTNGSSLFVENNYFRHCKYPMLTSMQGTDIFYGTGGTFSSEDGGTIKAFNNTIINETRFIPYDAANYPIEFDAYVATTRNEIMSSSITSKQGGNTYNNFDTNSALYIKNLVVETPEVAKDKVMQYSGRMQGGDFNWTFNDAIDDTADVVNTALKTALVNYQTTLVYVQGEAVPSSQTLTVTTANSSQDVIEGDALITIIFTWGGDATDVTVVGLPASGITYTKDNGAKTVTITGTPIADVSYTITTVGSVSTPVSESGTITVLPVGSTTGDEIHNFTESDLNSTFYSFVSANLSTSKGTETYDGLTLTQCLKIESATNISFTTTAAGTLTLVFNIVNSTFNGRINVDGTIYNASSGIINNIALSAGIHNITKTDTANLYYMKFEYNPLGLDDIAIEKISMFPNPVIDNLHLSSKMKIEKVKIYSMLGMLVKNIENNVETIDFSNLSVGTYLIKVYTNQGIVDKLIIKK</sequence>
<feature type="signal peptide" evidence="4">
    <location>
        <begin position="1"/>
        <end position="19"/>
    </location>
</feature>
<dbReference type="PANTHER" id="PTHR31683">
    <property type="entry name" value="PECTATE LYASE 18-RELATED"/>
    <property type="match status" value="1"/>
</dbReference>
<dbReference type="InterPro" id="IPR011050">
    <property type="entry name" value="Pectin_lyase_fold/virulence"/>
</dbReference>
<dbReference type="InterPro" id="IPR041253">
    <property type="entry name" value="CBM77"/>
</dbReference>
<organism evidence="6 7">
    <name type="scientific">Gaetbulibacter aquiaggeris</name>
    <dbReference type="NCBI Taxonomy" id="1735373"/>
    <lineage>
        <taxon>Bacteria</taxon>
        <taxon>Pseudomonadati</taxon>
        <taxon>Bacteroidota</taxon>
        <taxon>Flavobacteriia</taxon>
        <taxon>Flavobacteriales</taxon>
        <taxon>Flavobacteriaceae</taxon>
        <taxon>Gaetbulibacter</taxon>
    </lineage>
</organism>
<dbReference type="Pfam" id="PF18962">
    <property type="entry name" value="Por_Secre_tail"/>
    <property type="match status" value="1"/>
</dbReference>
<comment type="subcellular location">
    <subcellularLocation>
        <location evidence="3">Secreted</location>
    </subcellularLocation>
</comment>
<accession>A0ABW7MM53</accession>
<comment type="similarity">
    <text evidence="3">Belongs to the polysaccharide lyase 1 family.</text>
</comment>
<keyword evidence="7" id="KW-1185">Reference proteome</keyword>
<reference evidence="6 7" key="1">
    <citation type="submission" date="2024-02" db="EMBL/GenBank/DDBJ databases">
        <title>A Gaetbulibacter species isolated from tidal flats and genomic insights of their niches.</title>
        <authorList>
            <person name="Ye Y."/>
        </authorList>
    </citation>
    <scope>NUCLEOTIDE SEQUENCE [LARGE SCALE GENOMIC DNA]</scope>
    <source>
        <strain evidence="6 7">KEM-8</strain>
    </source>
</reference>
<comment type="caution">
    <text evidence="6">The sequence shown here is derived from an EMBL/GenBank/DDBJ whole genome shotgun (WGS) entry which is preliminary data.</text>
</comment>
<dbReference type="InterPro" id="IPR045032">
    <property type="entry name" value="PEL"/>
</dbReference>
<dbReference type="Pfam" id="PF18283">
    <property type="entry name" value="CBM77"/>
    <property type="match status" value="1"/>
</dbReference>
<dbReference type="NCBIfam" id="TIGR04183">
    <property type="entry name" value="Por_Secre_tail"/>
    <property type="match status" value="1"/>
</dbReference>
<evidence type="ECO:0000256" key="4">
    <source>
        <dbReference type="SAM" id="SignalP"/>
    </source>
</evidence>
<dbReference type="Proteomes" id="UP001610104">
    <property type="component" value="Unassembled WGS sequence"/>
</dbReference>
<keyword evidence="3" id="KW-0119">Carbohydrate metabolism</keyword>
<dbReference type="Gene3D" id="2.160.20.10">
    <property type="entry name" value="Single-stranded right-handed beta-helix, Pectin lyase-like"/>
    <property type="match status" value="1"/>
</dbReference>
<dbReference type="SMART" id="SM00656">
    <property type="entry name" value="Amb_all"/>
    <property type="match status" value="1"/>
</dbReference>